<evidence type="ECO:0000259" key="3">
    <source>
        <dbReference type="SMART" id="SM01119"/>
    </source>
</evidence>
<evidence type="ECO:0000313" key="4">
    <source>
        <dbReference type="EMBL" id="MFC5429603.1"/>
    </source>
</evidence>
<sequence length="430" mass="47612">MKVTNYLSSTIDPSSKGLGNVPGASVPLADAARLDWNLLNEDVSLPAAVLYSDRVEHNLQWMQDFVTRYGVNLAPHGKTTMAPQLFRRQMETGAWGITLATAHQTRMAYRGGISRVLMANQLVGRHNMAMIAELLTDQDFEFFCLVDSVQGVEQLGEFFRAADRRLQVLLELGVPGGRTGVRDAQTRDAVVEAIKRYRGTLRLVGVEIYEGILKEESDVRAFLREAATITQELAAAGRFARMPALLSGAGSAWYDVVAEEFAPLSQAGVVDVVLRPGCYVTHDVGVYKEAQSQILTRNPIAREMGVALLPALQLWAYVQSIPEPGRAIIGFGKRDAAFDAGFPEPSRHYRPSRDRATGAAPREIDASEGWKVFQMMDQHAYMQIPADADIAVGDMIAFDISHPCLTFDKWRQVLMVDPSYRVTEVIETFF</sequence>
<reference evidence="5" key="1">
    <citation type="journal article" date="2019" name="Int. J. Syst. Evol. Microbiol.">
        <title>The Global Catalogue of Microorganisms (GCM) 10K type strain sequencing project: providing services to taxonomists for standard genome sequencing and annotation.</title>
        <authorList>
            <consortium name="The Broad Institute Genomics Platform"/>
            <consortium name="The Broad Institute Genome Sequencing Center for Infectious Disease"/>
            <person name="Wu L."/>
            <person name="Ma J."/>
        </authorList>
    </citation>
    <scope>NUCLEOTIDE SEQUENCE [LARGE SCALE GENOMIC DNA]</scope>
    <source>
        <strain evidence="5">CCUG 56042</strain>
    </source>
</reference>
<evidence type="ECO:0000256" key="1">
    <source>
        <dbReference type="ARBA" id="ARBA00005323"/>
    </source>
</evidence>
<dbReference type="RefSeq" id="WP_377711637.1">
    <property type="nucleotide sequence ID" value="NZ_JBHSMP010000013.1"/>
</dbReference>
<dbReference type="PANTHER" id="PTHR28004">
    <property type="entry name" value="ZGC:162816-RELATED"/>
    <property type="match status" value="1"/>
</dbReference>
<dbReference type="Gene3D" id="2.40.37.20">
    <property type="entry name" value="D-serine dehydratase-like domain"/>
    <property type="match status" value="1"/>
</dbReference>
<evidence type="ECO:0000313" key="5">
    <source>
        <dbReference type="Proteomes" id="UP001596103"/>
    </source>
</evidence>
<accession>A0ABW0J989</accession>
<dbReference type="InterPro" id="IPR029066">
    <property type="entry name" value="PLP-binding_barrel"/>
</dbReference>
<dbReference type="Pfam" id="PF01168">
    <property type="entry name" value="Ala_racemase_N"/>
    <property type="match status" value="1"/>
</dbReference>
<gene>
    <name evidence="4" type="ORF">ACFPTO_12455</name>
</gene>
<evidence type="ECO:0000256" key="2">
    <source>
        <dbReference type="ARBA" id="ARBA00023239"/>
    </source>
</evidence>
<name>A0ABW0J989_9BURK</name>
<dbReference type="SMART" id="SM01119">
    <property type="entry name" value="D-ser_dehydrat"/>
    <property type="match status" value="1"/>
</dbReference>
<keyword evidence="2" id="KW-0456">Lyase</keyword>
<dbReference type="Pfam" id="PF14031">
    <property type="entry name" value="D-ser_dehydrat"/>
    <property type="match status" value="1"/>
</dbReference>
<dbReference type="Proteomes" id="UP001596103">
    <property type="component" value="Unassembled WGS sequence"/>
</dbReference>
<dbReference type="EMBL" id="JBHSMP010000013">
    <property type="protein sequence ID" value="MFC5429603.1"/>
    <property type="molecule type" value="Genomic_DNA"/>
</dbReference>
<comment type="similarity">
    <text evidence="1">Belongs to the DSD1 family.</text>
</comment>
<organism evidence="4 5">
    <name type="scientific">Paraburkholderia denitrificans</name>
    <dbReference type="NCBI Taxonomy" id="694025"/>
    <lineage>
        <taxon>Bacteria</taxon>
        <taxon>Pseudomonadati</taxon>
        <taxon>Pseudomonadota</taxon>
        <taxon>Betaproteobacteria</taxon>
        <taxon>Burkholderiales</taxon>
        <taxon>Burkholderiaceae</taxon>
        <taxon>Paraburkholderia</taxon>
    </lineage>
</organism>
<protein>
    <submittedName>
        <fullName evidence="4">Amino acid deaminase</fullName>
    </submittedName>
</protein>
<keyword evidence="5" id="KW-1185">Reference proteome</keyword>
<dbReference type="InterPro" id="IPR051466">
    <property type="entry name" value="D-amino_acid_metab_enzyme"/>
</dbReference>
<dbReference type="InterPro" id="IPR001608">
    <property type="entry name" value="Ala_racemase_N"/>
</dbReference>
<dbReference type="SUPFAM" id="SSF51419">
    <property type="entry name" value="PLP-binding barrel"/>
    <property type="match status" value="1"/>
</dbReference>
<proteinExistence type="inferred from homology"/>
<dbReference type="InterPro" id="IPR042208">
    <property type="entry name" value="D-ser_dehydrat-like_sf"/>
</dbReference>
<feature type="domain" description="D-serine dehydratase-like" evidence="3">
    <location>
        <begin position="311"/>
        <end position="417"/>
    </location>
</feature>
<dbReference type="InterPro" id="IPR026956">
    <property type="entry name" value="D-ser_dehydrat-like_dom"/>
</dbReference>
<dbReference type="PANTHER" id="PTHR28004:SF8">
    <property type="entry name" value="D-SERINE DEAMINASE"/>
    <property type="match status" value="1"/>
</dbReference>
<dbReference type="CDD" id="cd06818">
    <property type="entry name" value="PLPDE_III_cryptic_DSD"/>
    <property type="match status" value="1"/>
</dbReference>
<comment type="caution">
    <text evidence="4">The sequence shown here is derived from an EMBL/GenBank/DDBJ whole genome shotgun (WGS) entry which is preliminary data.</text>
</comment>
<dbReference type="Gene3D" id="3.20.20.10">
    <property type="entry name" value="Alanine racemase"/>
    <property type="match status" value="1"/>
</dbReference>